<proteinExistence type="predicted"/>
<keyword evidence="2" id="KW-1185">Reference proteome</keyword>
<protein>
    <submittedName>
        <fullName evidence="1">Uncharacterized protein</fullName>
    </submittedName>
</protein>
<evidence type="ECO:0000313" key="1">
    <source>
        <dbReference type="EMBL" id="KAJ8869447.1"/>
    </source>
</evidence>
<evidence type="ECO:0000313" key="2">
    <source>
        <dbReference type="Proteomes" id="UP001159363"/>
    </source>
</evidence>
<reference evidence="1 2" key="1">
    <citation type="submission" date="2023-02" db="EMBL/GenBank/DDBJ databases">
        <title>LHISI_Scaffold_Assembly.</title>
        <authorList>
            <person name="Stuart O.P."/>
            <person name="Cleave R."/>
            <person name="Magrath M.J.L."/>
            <person name="Mikheyev A.S."/>
        </authorList>
    </citation>
    <scope>NUCLEOTIDE SEQUENCE [LARGE SCALE GENOMIC DNA]</scope>
    <source>
        <strain evidence="1">Daus_M_001</strain>
        <tissue evidence="1">Leg muscle</tissue>
    </source>
</reference>
<sequence>MGPIMYLETTPDVLTTFAMDASLLQSNNSSSLLEDGDSNYVGKESTSLQEVAMKQDAKVLLYNNTGMGQ</sequence>
<accession>A0ABQ9GBA2</accession>
<organism evidence="1 2">
    <name type="scientific">Dryococelus australis</name>
    <dbReference type="NCBI Taxonomy" id="614101"/>
    <lineage>
        <taxon>Eukaryota</taxon>
        <taxon>Metazoa</taxon>
        <taxon>Ecdysozoa</taxon>
        <taxon>Arthropoda</taxon>
        <taxon>Hexapoda</taxon>
        <taxon>Insecta</taxon>
        <taxon>Pterygota</taxon>
        <taxon>Neoptera</taxon>
        <taxon>Polyneoptera</taxon>
        <taxon>Phasmatodea</taxon>
        <taxon>Verophasmatodea</taxon>
        <taxon>Anareolatae</taxon>
        <taxon>Phasmatidae</taxon>
        <taxon>Eurycanthinae</taxon>
        <taxon>Dryococelus</taxon>
    </lineage>
</organism>
<comment type="caution">
    <text evidence="1">The sequence shown here is derived from an EMBL/GenBank/DDBJ whole genome shotgun (WGS) entry which is preliminary data.</text>
</comment>
<dbReference type="EMBL" id="JARBHB010000013">
    <property type="protein sequence ID" value="KAJ8869447.1"/>
    <property type="molecule type" value="Genomic_DNA"/>
</dbReference>
<name>A0ABQ9GBA2_9NEOP</name>
<dbReference type="Proteomes" id="UP001159363">
    <property type="component" value="Chromosome 12"/>
</dbReference>
<gene>
    <name evidence="1" type="ORF">PR048_028437</name>
</gene>